<keyword evidence="3" id="KW-0547">Nucleotide-binding</keyword>
<dbReference type="GeneID" id="66834966"/>
<comment type="similarity">
    <text evidence="1">Belongs to the ABC transporter superfamily.</text>
</comment>
<evidence type="ECO:0000256" key="3">
    <source>
        <dbReference type="ARBA" id="ARBA00022741"/>
    </source>
</evidence>
<gene>
    <name evidence="6" type="ORF">RHRU231_950032</name>
</gene>
<dbReference type="InterPro" id="IPR027417">
    <property type="entry name" value="P-loop_NTPase"/>
</dbReference>
<keyword evidence="2" id="KW-0813">Transport</keyword>
<dbReference type="Pfam" id="PF00005">
    <property type="entry name" value="ABC_tran"/>
    <property type="match status" value="1"/>
</dbReference>
<dbReference type="GO" id="GO:0016887">
    <property type="term" value="F:ATP hydrolysis activity"/>
    <property type="evidence" value="ECO:0007669"/>
    <property type="project" value="InterPro"/>
</dbReference>
<dbReference type="Proteomes" id="UP000042997">
    <property type="component" value="Unassembled WGS sequence"/>
</dbReference>
<dbReference type="OrthoDB" id="9804819at2"/>
<dbReference type="AlphaFoldDB" id="A0A098BW05"/>
<dbReference type="Gene3D" id="3.40.50.300">
    <property type="entry name" value="P-loop containing nucleotide triphosphate hydrolases"/>
    <property type="match status" value="1"/>
</dbReference>
<organism evidence="6 7">
    <name type="scientific">Rhodococcus ruber</name>
    <dbReference type="NCBI Taxonomy" id="1830"/>
    <lineage>
        <taxon>Bacteria</taxon>
        <taxon>Bacillati</taxon>
        <taxon>Actinomycetota</taxon>
        <taxon>Actinomycetes</taxon>
        <taxon>Mycobacteriales</taxon>
        <taxon>Nocardiaceae</taxon>
        <taxon>Rhodococcus</taxon>
    </lineage>
</organism>
<evidence type="ECO:0000313" key="7">
    <source>
        <dbReference type="Proteomes" id="UP000042997"/>
    </source>
</evidence>
<dbReference type="InterPro" id="IPR003439">
    <property type="entry name" value="ABC_transporter-like_ATP-bd"/>
</dbReference>
<evidence type="ECO:0000256" key="5">
    <source>
        <dbReference type="SAM" id="MobiDB-lite"/>
    </source>
</evidence>
<reference evidence="6 7" key="1">
    <citation type="journal article" date="2014" name="Genome Announc.">
        <title>Draft Genome Sequence of Propane- and Butane-Oxidizing Actinobacterium Rhodococcus ruber IEGM 231.</title>
        <authorList>
            <person name="Ivshina I.B."/>
            <person name="Kuyukina M.S."/>
            <person name="Krivoruchko A.V."/>
            <person name="Barbe V."/>
            <person name="Fischer C."/>
        </authorList>
    </citation>
    <scope>NUCLEOTIDE SEQUENCE [LARGE SCALE GENOMIC DNA]</scope>
</reference>
<name>A0A098BW05_9NOCA</name>
<dbReference type="eggNOG" id="COG1131">
    <property type="taxonomic scope" value="Bacteria"/>
</dbReference>
<sequence length="366" mass="38537">MTAPFPTEPAAGAGYAPAAGIAVQGLWKNFRDVPAVSDLSFSVPPGSITGFLGPNGSGKTTTLRMLLGLVRPTAGVALVDGVPFTSLPHPARVVGAVLDAQSFHPKHTAGTHLEVYAAAIGVPSAQVRRVLDLTGLAAATRRRIGEFSLGMRQRLALATALLGEPRYLVLDEPANGLDPEGMAWLRDFLLGYARSGGTVLISSHILREVEQTADRLVIISRGRLVHQGTTADLRHAHRARVLVAVSDPARLATALAASGHTDAQVQPDGRLAIVGVEPERVAEFATAYGVTVFGTSVEHIDLEQVFLAMTAGQYVGAAPGWGMQGPPAPQPPYPGQFPQPPQQPPYPGQFPHSPQPHPPTGWEGPR</sequence>
<dbReference type="PROSITE" id="PS50893">
    <property type="entry name" value="ABC_TRANSPORTER_2"/>
    <property type="match status" value="1"/>
</dbReference>
<dbReference type="CDD" id="cd03268">
    <property type="entry name" value="ABC_BcrA_bacitracin_resist"/>
    <property type="match status" value="1"/>
</dbReference>
<dbReference type="RefSeq" id="WP_017681731.1">
    <property type="nucleotide sequence ID" value="NZ_CP029146.1"/>
</dbReference>
<dbReference type="PROSITE" id="PS00211">
    <property type="entry name" value="ABC_TRANSPORTER_1"/>
    <property type="match status" value="1"/>
</dbReference>
<dbReference type="InterPro" id="IPR017871">
    <property type="entry name" value="ABC_transporter-like_CS"/>
</dbReference>
<dbReference type="InterPro" id="IPR003593">
    <property type="entry name" value="AAA+_ATPase"/>
</dbReference>
<dbReference type="EMBL" id="CCSD01000111">
    <property type="protein sequence ID" value="CDZ92382.1"/>
    <property type="molecule type" value="Genomic_DNA"/>
</dbReference>
<protein>
    <submittedName>
        <fullName evidence="6">ABC transporter ATP-binding protein</fullName>
    </submittedName>
</protein>
<dbReference type="SUPFAM" id="SSF52540">
    <property type="entry name" value="P-loop containing nucleoside triphosphate hydrolases"/>
    <property type="match status" value="1"/>
</dbReference>
<accession>A0A098BW05</accession>
<feature type="region of interest" description="Disordered" evidence="5">
    <location>
        <begin position="322"/>
        <end position="366"/>
    </location>
</feature>
<evidence type="ECO:0000256" key="2">
    <source>
        <dbReference type="ARBA" id="ARBA00022448"/>
    </source>
</evidence>
<evidence type="ECO:0000256" key="1">
    <source>
        <dbReference type="ARBA" id="ARBA00005417"/>
    </source>
</evidence>
<feature type="compositionally biased region" description="Pro residues" evidence="5">
    <location>
        <begin position="326"/>
        <end position="359"/>
    </location>
</feature>
<dbReference type="SMART" id="SM00382">
    <property type="entry name" value="AAA"/>
    <property type="match status" value="1"/>
</dbReference>
<dbReference type="GO" id="GO:0005524">
    <property type="term" value="F:ATP binding"/>
    <property type="evidence" value="ECO:0007669"/>
    <property type="project" value="UniProtKB-KW"/>
</dbReference>
<keyword evidence="4 6" id="KW-0067">ATP-binding</keyword>
<proteinExistence type="inferred from homology"/>
<dbReference type="PANTHER" id="PTHR43335:SF4">
    <property type="entry name" value="ABC TRANSPORTER, ATP-BINDING PROTEIN"/>
    <property type="match status" value="1"/>
</dbReference>
<evidence type="ECO:0000313" key="6">
    <source>
        <dbReference type="EMBL" id="CDZ92382.1"/>
    </source>
</evidence>
<evidence type="ECO:0000256" key="4">
    <source>
        <dbReference type="ARBA" id="ARBA00022840"/>
    </source>
</evidence>
<dbReference type="PANTHER" id="PTHR43335">
    <property type="entry name" value="ABC TRANSPORTER, ATP-BINDING PROTEIN"/>
    <property type="match status" value="1"/>
</dbReference>